<proteinExistence type="predicted"/>
<evidence type="ECO:0000313" key="2">
    <source>
        <dbReference type="EMBL" id="SHE51163.1"/>
    </source>
</evidence>
<sequence length="146" mass="15890">MKNIFILILLLLSGFGLSIQGSINGTLGKTVGPIQAAFVSFLVGSFSLLLVLLFIGKGNLWEVIHVPKWQLLGGVIGAIYITVLTIAVPRVGIGIAIVSVIIGQITMSMVIDHFGWFQSTQVMFNQQRLWGIAFLILGLIFIYRSS</sequence>
<dbReference type="PANTHER" id="PTHR34821">
    <property type="entry name" value="INNER MEMBRANE PROTEIN YDCZ"/>
    <property type="match status" value="1"/>
</dbReference>
<organism evidence="2 3">
    <name type="scientific">Seinonella peptonophila</name>
    <dbReference type="NCBI Taxonomy" id="112248"/>
    <lineage>
        <taxon>Bacteria</taxon>
        <taxon>Bacillati</taxon>
        <taxon>Bacillota</taxon>
        <taxon>Bacilli</taxon>
        <taxon>Bacillales</taxon>
        <taxon>Thermoactinomycetaceae</taxon>
        <taxon>Seinonella</taxon>
    </lineage>
</organism>
<keyword evidence="1" id="KW-1133">Transmembrane helix</keyword>
<dbReference type="Pfam" id="PF04657">
    <property type="entry name" value="DMT_YdcZ"/>
    <property type="match status" value="1"/>
</dbReference>
<dbReference type="STRING" id="112248.SAMN05444392_101785"/>
<evidence type="ECO:0000256" key="1">
    <source>
        <dbReference type="SAM" id="Phobius"/>
    </source>
</evidence>
<gene>
    <name evidence="2" type="ORF">SAMN05444392_101785</name>
</gene>
<dbReference type="RefSeq" id="WP_073152258.1">
    <property type="nucleotide sequence ID" value="NZ_FQVL01000001.1"/>
</dbReference>
<feature type="transmembrane region" description="Helical" evidence="1">
    <location>
        <begin position="36"/>
        <end position="56"/>
    </location>
</feature>
<dbReference type="GO" id="GO:0005886">
    <property type="term" value="C:plasma membrane"/>
    <property type="evidence" value="ECO:0007669"/>
    <property type="project" value="TreeGrafter"/>
</dbReference>
<feature type="transmembrane region" description="Helical" evidence="1">
    <location>
        <begin position="129"/>
        <end position="145"/>
    </location>
</feature>
<protein>
    <submittedName>
        <fullName evidence="2">Transporter family-2 protein</fullName>
    </submittedName>
</protein>
<name>A0A1M4U3A1_9BACL</name>
<dbReference type="AlphaFoldDB" id="A0A1M4U3A1"/>
<feature type="transmembrane region" description="Helical" evidence="1">
    <location>
        <begin position="68"/>
        <end position="87"/>
    </location>
</feature>
<keyword evidence="1" id="KW-0812">Transmembrane</keyword>
<dbReference type="OrthoDB" id="7864805at2"/>
<dbReference type="PANTHER" id="PTHR34821:SF2">
    <property type="entry name" value="INNER MEMBRANE PROTEIN YDCZ"/>
    <property type="match status" value="1"/>
</dbReference>
<dbReference type="EMBL" id="FQVL01000001">
    <property type="protein sequence ID" value="SHE51163.1"/>
    <property type="molecule type" value="Genomic_DNA"/>
</dbReference>
<keyword evidence="3" id="KW-1185">Reference proteome</keyword>
<feature type="transmembrane region" description="Helical" evidence="1">
    <location>
        <begin position="93"/>
        <end position="117"/>
    </location>
</feature>
<accession>A0A1M4U3A1</accession>
<keyword evidence="1" id="KW-0472">Membrane</keyword>
<reference evidence="2 3" key="1">
    <citation type="submission" date="2016-11" db="EMBL/GenBank/DDBJ databases">
        <authorList>
            <person name="Jaros S."/>
            <person name="Januszkiewicz K."/>
            <person name="Wedrychowicz H."/>
        </authorList>
    </citation>
    <scope>NUCLEOTIDE SEQUENCE [LARGE SCALE GENOMIC DNA]</scope>
    <source>
        <strain evidence="2 3">DSM 44666</strain>
    </source>
</reference>
<dbReference type="InterPro" id="IPR006750">
    <property type="entry name" value="YdcZ"/>
</dbReference>
<dbReference type="Proteomes" id="UP000184476">
    <property type="component" value="Unassembled WGS sequence"/>
</dbReference>
<evidence type="ECO:0000313" key="3">
    <source>
        <dbReference type="Proteomes" id="UP000184476"/>
    </source>
</evidence>